<dbReference type="GeneID" id="4618733"/>
<dbReference type="GO" id="GO:0019171">
    <property type="term" value="F:(3R)-hydroxyacyl-[acyl-carrier-protein] dehydratase activity"/>
    <property type="evidence" value="ECO:0000318"/>
    <property type="project" value="GO_Central"/>
</dbReference>
<dbReference type="SUPFAM" id="SSF54637">
    <property type="entry name" value="Thioesterase/thiol ester dehydrase-isomerase"/>
    <property type="match status" value="1"/>
</dbReference>
<dbReference type="PANTHER" id="PTHR28152:SF1">
    <property type="entry name" value="HYDROXYACYL-THIOESTER DEHYDRATASE TYPE 2, MITOCHONDRIAL"/>
    <property type="match status" value="1"/>
</dbReference>
<dbReference type="InterPro" id="IPR029069">
    <property type="entry name" value="HotDog_dom_sf"/>
</dbReference>
<dbReference type="OMA" id="EYECTER"/>
<dbReference type="AlphaFoldDB" id="Q75EW6"/>
<dbReference type="InParanoid" id="Q75EW6"/>
<gene>
    <name evidence="1" type="ORF">AGOS_AAL038W</name>
</gene>
<name>Q75EW6_EREGS</name>
<dbReference type="EMBL" id="AE016814">
    <property type="protein sequence ID" value="AAS50328.1"/>
    <property type="molecule type" value="Genomic_DNA"/>
</dbReference>
<sequence length="303" mass="33016">MGGKSGHLRLLGRLGGTAAGANVGRGGCGAARERDYTVDLGRRVVSRMRETVRRRPTEEFEALIGVHGERRTELGPGEHLLFFNPRDVAASADGYHEYVTPGAITGAVRTFRRRMWAQGTVEWLRPLSHGVEYECTERVRFVREVGGTHYVGLQRDIADGAGTALRELRTLAYATGAPDGPRREAVAVPATCTGCVLEHEVVAAYSRLTLNPHRIHLDRKYCASEGYADLVVQGPLSLQLALKTVEQQGFAGLHGVRYKNTNIMYAGTAIEVCIGVPSGGKLALWIRDAVEHDVNYLVAEVAL</sequence>
<proteinExistence type="predicted"/>
<dbReference type="eggNOG" id="ENOG502S5QU">
    <property type="taxonomic scope" value="Eukaryota"/>
</dbReference>
<dbReference type="Proteomes" id="UP000000591">
    <property type="component" value="Chromosome I"/>
</dbReference>
<dbReference type="RefSeq" id="NP_982504.1">
    <property type="nucleotide sequence ID" value="NM_207857.1"/>
</dbReference>
<dbReference type="KEGG" id="ago:AGOS_AAL038W"/>
<dbReference type="Gene3D" id="3.10.129.10">
    <property type="entry name" value="Hotdog Thioesterase"/>
    <property type="match status" value="1"/>
</dbReference>
<dbReference type="STRING" id="284811.Q75EW6"/>
<evidence type="ECO:0000313" key="1">
    <source>
        <dbReference type="EMBL" id="AAS50328.1"/>
    </source>
</evidence>
<protein>
    <submittedName>
        <fullName evidence="1">AAL038Wp</fullName>
    </submittedName>
</protein>
<dbReference type="PANTHER" id="PTHR28152">
    <property type="entry name" value="HYDROXYACYL-THIOESTER DEHYDRATASE TYPE 2, MITOCHONDRIAL"/>
    <property type="match status" value="1"/>
</dbReference>
<reference evidence="1 2" key="1">
    <citation type="journal article" date="2004" name="Science">
        <title>The Ashbya gossypii genome as a tool for mapping the ancient Saccharomyces cerevisiae genome.</title>
        <authorList>
            <person name="Dietrich F.S."/>
            <person name="Voegeli S."/>
            <person name="Brachat S."/>
            <person name="Lerch A."/>
            <person name="Gates K."/>
            <person name="Steiner S."/>
            <person name="Mohr C."/>
            <person name="Pohlmann R."/>
            <person name="Luedi P."/>
            <person name="Choi S."/>
            <person name="Wing R.A."/>
            <person name="Flavier A."/>
            <person name="Gaffney T.D."/>
            <person name="Philippsen P."/>
        </authorList>
    </citation>
    <scope>NUCLEOTIDE SEQUENCE [LARGE SCALE GENOMIC DNA]</scope>
    <source>
        <strain evidence="2">ATCC 10895 / CBS 109.51 / FGSC 9923 / NRRL Y-1056</strain>
    </source>
</reference>
<evidence type="ECO:0000313" key="2">
    <source>
        <dbReference type="Proteomes" id="UP000000591"/>
    </source>
</evidence>
<accession>Q75EW6</accession>
<keyword evidence="2" id="KW-1185">Reference proteome</keyword>
<dbReference type="FunCoup" id="Q75EW6">
    <property type="interactions" value="55"/>
</dbReference>
<dbReference type="HOGENOM" id="CLU_028690_2_0_1"/>
<organism evidence="1 2">
    <name type="scientific">Eremothecium gossypii (strain ATCC 10895 / CBS 109.51 / FGSC 9923 / NRRL Y-1056)</name>
    <name type="common">Yeast</name>
    <name type="synonym">Ashbya gossypii</name>
    <dbReference type="NCBI Taxonomy" id="284811"/>
    <lineage>
        <taxon>Eukaryota</taxon>
        <taxon>Fungi</taxon>
        <taxon>Dikarya</taxon>
        <taxon>Ascomycota</taxon>
        <taxon>Saccharomycotina</taxon>
        <taxon>Saccharomycetes</taxon>
        <taxon>Saccharomycetales</taxon>
        <taxon>Saccharomycetaceae</taxon>
        <taxon>Eremothecium</taxon>
    </lineage>
</organism>
<dbReference type="InterPro" id="IPR052741">
    <property type="entry name" value="Mitochondrial_HTD2"/>
</dbReference>
<reference evidence="2" key="2">
    <citation type="journal article" date="2013" name="G3 (Bethesda)">
        <title>Genomes of Ashbya fungi isolated from insects reveal four mating-type loci, numerous translocations, lack of transposons, and distinct gene duplications.</title>
        <authorList>
            <person name="Dietrich F.S."/>
            <person name="Voegeli S."/>
            <person name="Kuo S."/>
            <person name="Philippsen P."/>
        </authorList>
    </citation>
    <scope>GENOME REANNOTATION</scope>
    <source>
        <strain evidence="2">ATCC 10895 / CBS 109.51 / FGSC 9923 / NRRL Y-1056</strain>
    </source>
</reference>
<dbReference type="GO" id="GO:0005739">
    <property type="term" value="C:mitochondrion"/>
    <property type="evidence" value="ECO:0000318"/>
    <property type="project" value="GO_Central"/>
</dbReference>
<dbReference type="OrthoDB" id="3257538at2759"/>